<proteinExistence type="predicted"/>
<name>A0ABN2AMT3_9ACTN</name>
<dbReference type="Gene3D" id="3.10.180.10">
    <property type="entry name" value="2,3-Dihydroxybiphenyl 1,2-Dioxygenase, domain 1"/>
    <property type="match status" value="1"/>
</dbReference>
<dbReference type="Pfam" id="PF00903">
    <property type="entry name" value="Glyoxalase"/>
    <property type="match status" value="1"/>
</dbReference>
<sequence>MAPSMDQRISFITLAVADLDATRRFYRDGLGWTPELDVPGEVLMFRAGQHLVLSLWERSHFEAEVGATMTGPGVAPLTIAHNLSTAEGVDEVLATARSAGAAVVQPAEQRDWGGYSGYFADPDGYRWEIAYNPGPVGEVVLP</sequence>
<evidence type="ECO:0000313" key="3">
    <source>
        <dbReference type="Proteomes" id="UP001500842"/>
    </source>
</evidence>
<dbReference type="SUPFAM" id="SSF54593">
    <property type="entry name" value="Glyoxalase/Bleomycin resistance protein/Dihydroxybiphenyl dioxygenase"/>
    <property type="match status" value="1"/>
</dbReference>
<dbReference type="PANTHER" id="PTHR36503">
    <property type="entry name" value="BLR2520 PROTEIN"/>
    <property type="match status" value="1"/>
</dbReference>
<organism evidence="2 3">
    <name type="scientific">Nocardioides humi</name>
    <dbReference type="NCBI Taxonomy" id="449461"/>
    <lineage>
        <taxon>Bacteria</taxon>
        <taxon>Bacillati</taxon>
        <taxon>Actinomycetota</taxon>
        <taxon>Actinomycetes</taxon>
        <taxon>Propionibacteriales</taxon>
        <taxon>Nocardioidaceae</taxon>
        <taxon>Nocardioides</taxon>
    </lineage>
</organism>
<accession>A0ABN2AMT3</accession>
<feature type="domain" description="VOC" evidence="1">
    <location>
        <begin position="8"/>
        <end position="132"/>
    </location>
</feature>
<gene>
    <name evidence="2" type="ORF">GCM10009788_28300</name>
</gene>
<dbReference type="InterPro" id="IPR037523">
    <property type="entry name" value="VOC_core"/>
</dbReference>
<dbReference type="InterPro" id="IPR004360">
    <property type="entry name" value="Glyas_Fos-R_dOase_dom"/>
</dbReference>
<comment type="caution">
    <text evidence="2">The sequence shown here is derived from an EMBL/GenBank/DDBJ whole genome shotgun (WGS) entry which is preliminary data.</text>
</comment>
<evidence type="ECO:0000259" key="1">
    <source>
        <dbReference type="PROSITE" id="PS51819"/>
    </source>
</evidence>
<keyword evidence="3" id="KW-1185">Reference proteome</keyword>
<dbReference type="PANTHER" id="PTHR36503:SF1">
    <property type="entry name" value="BLR2520 PROTEIN"/>
    <property type="match status" value="1"/>
</dbReference>
<dbReference type="EMBL" id="BAAAOR010000023">
    <property type="protein sequence ID" value="GAA1522747.1"/>
    <property type="molecule type" value="Genomic_DNA"/>
</dbReference>
<protein>
    <recommendedName>
        <fullName evidence="1">VOC domain-containing protein</fullName>
    </recommendedName>
</protein>
<dbReference type="PROSITE" id="PS51819">
    <property type="entry name" value="VOC"/>
    <property type="match status" value="1"/>
</dbReference>
<reference evidence="2 3" key="1">
    <citation type="journal article" date="2019" name="Int. J. Syst. Evol. Microbiol.">
        <title>The Global Catalogue of Microorganisms (GCM) 10K type strain sequencing project: providing services to taxonomists for standard genome sequencing and annotation.</title>
        <authorList>
            <consortium name="The Broad Institute Genomics Platform"/>
            <consortium name="The Broad Institute Genome Sequencing Center for Infectious Disease"/>
            <person name="Wu L."/>
            <person name="Ma J."/>
        </authorList>
    </citation>
    <scope>NUCLEOTIDE SEQUENCE [LARGE SCALE GENOMIC DNA]</scope>
    <source>
        <strain evidence="2 3">JCM 14942</strain>
    </source>
</reference>
<dbReference type="Proteomes" id="UP001500842">
    <property type="component" value="Unassembled WGS sequence"/>
</dbReference>
<dbReference type="InterPro" id="IPR029068">
    <property type="entry name" value="Glyas_Bleomycin-R_OHBP_Dase"/>
</dbReference>
<evidence type="ECO:0000313" key="2">
    <source>
        <dbReference type="EMBL" id="GAA1522747.1"/>
    </source>
</evidence>